<proteinExistence type="predicted"/>
<feature type="transmembrane region" description="Helical" evidence="6">
    <location>
        <begin position="98"/>
        <end position="126"/>
    </location>
</feature>
<dbReference type="Pfam" id="PF03600">
    <property type="entry name" value="CitMHS"/>
    <property type="match status" value="1"/>
</dbReference>
<feature type="transmembrane region" description="Helical" evidence="6">
    <location>
        <begin position="26"/>
        <end position="45"/>
    </location>
</feature>
<protein>
    <submittedName>
        <fullName evidence="8">CitMHS family transporter</fullName>
    </submittedName>
</protein>
<organism evidence="8 9">
    <name type="scientific">Sphingomonas arantia</name>
    <dbReference type="NCBI Taxonomy" id="1460676"/>
    <lineage>
        <taxon>Bacteria</taxon>
        <taxon>Pseudomonadati</taxon>
        <taxon>Pseudomonadota</taxon>
        <taxon>Alphaproteobacteria</taxon>
        <taxon>Sphingomonadales</taxon>
        <taxon>Sphingomonadaceae</taxon>
        <taxon>Sphingomonas</taxon>
    </lineage>
</organism>
<feature type="transmembrane region" description="Helical" evidence="6">
    <location>
        <begin position="279"/>
        <end position="303"/>
    </location>
</feature>
<feature type="transmembrane region" description="Helical" evidence="6">
    <location>
        <begin position="138"/>
        <end position="154"/>
    </location>
</feature>
<dbReference type="PANTHER" id="PTHR30354:SF26">
    <property type="entry name" value="TRANSPORTER, PUTATIVE-RELATED"/>
    <property type="match status" value="1"/>
</dbReference>
<feature type="transmembrane region" description="Helical" evidence="6">
    <location>
        <begin position="237"/>
        <end position="267"/>
    </location>
</feature>
<feature type="domain" description="Citrate transporter-like" evidence="7">
    <location>
        <begin position="15"/>
        <end position="377"/>
    </location>
</feature>
<evidence type="ECO:0000259" key="7">
    <source>
        <dbReference type="Pfam" id="PF03600"/>
    </source>
</evidence>
<keyword evidence="4 6" id="KW-1133">Transmembrane helix</keyword>
<feature type="transmembrane region" description="Helical" evidence="6">
    <location>
        <begin position="382"/>
        <end position="402"/>
    </location>
</feature>
<evidence type="ECO:0000256" key="2">
    <source>
        <dbReference type="ARBA" id="ARBA00022448"/>
    </source>
</evidence>
<dbReference type="EMBL" id="JBHUGS010000002">
    <property type="protein sequence ID" value="MFD1951213.1"/>
    <property type="molecule type" value="Genomic_DNA"/>
</dbReference>
<dbReference type="InterPro" id="IPR004680">
    <property type="entry name" value="Cit_transptr-like_dom"/>
</dbReference>
<feature type="transmembrane region" description="Helical" evidence="6">
    <location>
        <begin position="324"/>
        <end position="343"/>
    </location>
</feature>
<evidence type="ECO:0000256" key="6">
    <source>
        <dbReference type="SAM" id="Phobius"/>
    </source>
</evidence>
<dbReference type="RefSeq" id="WP_380929711.1">
    <property type="nucleotide sequence ID" value="NZ_JBHUGS010000002.1"/>
</dbReference>
<keyword evidence="9" id="KW-1185">Reference proteome</keyword>
<reference evidence="9" key="1">
    <citation type="journal article" date="2019" name="Int. J. Syst. Evol. Microbiol.">
        <title>The Global Catalogue of Microorganisms (GCM) 10K type strain sequencing project: providing services to taxonomists for standard genome sequencing and annotation.</title>
        <authorList>
            <consortium name="The Broad Institute Genomics Platform"/>
            <consortium name="The Broad Institute Genome Sequencing Center for Infectious Disease"/>
            <person name="Wu L."/>
            <person name="Ma J."/>
        </authorList>
    </citation>
    <scope>NUCLEOTIDE SEQUENCE [LARGE SCALE GENOMIC DNA]</scope>
    <source>
        <strain evidence="9">CGMCC 1.12702</strain>
    </source>
</reference>
<accession>A0ABW4TYR4</accession>
<keyword evidence="2" id="KW-0813">Transport</keyword>
<feature type="transmembrane region" description="Helical" evidence="6">
    <location>
        <begin position="174"/>
        <end position="196"/>
    </location>
</feature>
<name>A0ABW4TYR4_9SPHN</name>
<evidence type="ECO:0000313" key="9">
    <source>
        <dbReference type="Proteomes" id="UP001597400"/>
    </source>
</evidence>
<dbReference type="Proteomes" id="UP001597400">
    <property type="component" value="Unassembled WGS sequence"/>
</dbReference>
<dbReference type="InterPro" id="IPR014738">
    <property type="entry name" value="Citrate_transporter"/>
</dbReference>
<comment type="subcellular location">
    <subcellularLocation>
        <location evidence="1">Membrane</location>
        <topology evidence="1">Multi-pass membrane protein</topology>
    </subcellularLocation>
</comment>
<sequence>MNLALLGFLMVATFMTLIMTKRMTPLVALIVIPTIFGVVAGQAAGLGDMMIDGIKNLAPTGVMLLFAILFFSTMTDTGLFDPLVGRLIRLVQGDPMRILLGTVVLCALVSLDGDGSTTYIITIAALLPLYKRYDMNRLYLCCLLMLTSGIMNLTPWGGPTARAASALKLDPATLFLPLIPGMIVGLASLMALAVWFGRKERTRMGSVQARDAVEFTGMAVSQYPEARRPKLIWFNGLLVVTLLTLLVWGLLPLSVLMMIAFAIAMIVNYPGVAEQKERIAAHAGNVLSVVSLIFAAGIFTGILGGTGMVEAMSKEVVGMIPPAMGPYMAPITAALSLPFTFFISNDAFYFGMLPILAEAGAHYGVEPMAIARASLMGQPVHLLSPLVPSTYLLVSLAGIDLADHQRFTLVPAIMVCVVMTLVGMIALAFPFVAG</sequence>
<comment type="caution">
    <text evidence="8">The sequence shown here is derived from an EMBL/GenBank/DDBJ whole genome shotgun (WGS) entry which is preliminary data.</text>
</comment>
<evidence type="ECO:0000256" key="3">
    <source>
        <dbReference type="ARBA" id="ARBA00022692"/>
    </source>
</evidence>
<evidence type="ECO:0000256" key="4">
    <source>
        <dbReference type="ARBA" id="ARBA00022989"/>
    </source>
</evidence>
<evidence type="ECO:0000313" key="8">
    <source>
        <dbReference type="EMBL" id="MFD1951213.1"/>
    </source>
</evidence>
<dbReference type="InterPro" id="IPR003474">
    <property type="entry name" value="Glcn_transporter"/>
</dbReference>
<feature type="transmembrane region" description="Helical" evidence="6">
    <location>
        <begin position="409"/>
        <end position="433"/>
    </location>
</feature>
<dbReference type="PANTHER" id="PTHR30354">
    <property type="entry name" value="GNT FAMILY GLUCONATE TRANSPORTER"/>
    <property type="match status" value="1"/>
</dbReference>
<keyword evidence="5 6" id="KW-0472">Membrane</keyword>
<evidence type="ECO:0000256" key="5">
    <source>
        <dbReference type="ARBA" id="ARBA00023136"/>
    </source>
</evidence>
<evidence type="ECO:0000256" key="1">
    <source>
        <dbReference type="ARBA" id="ARBA00004141"/>
    </source>
</evidence>
<keyword evidence="3 6" id="KW-0812">Transmembrane</keyword>
<gene>
    <name evidence="8" type="ORF">ACFSGX_10600</name>
</gene>
<dbReference type="NCBIfam" id="TIGR00784">
    <property type="entry name" value="citMHS"/>
    <property type="match status" value="1"/>
</dbReference>
<feature type="transmembrane region" description="Helical" evidence="6">
    <location>
        <begin position="57"/>
        <end position="78"/>
    </location>
</feature>